<dbReference type="Pfam" id="PF03215">
    <property type="entry name" value="Rad17"/>
    <property type="match status" value="1"/>
</dbReference>
<comment type="similarity">
    <text evidence="2">Belongs to the rad17/RAD24 family.</text>
</comment>
<name>A0AAV9Y0G5_9CRYT</name>
<gene>
    <name evidence="9" type="ORF">RS030_152331</name>
</gene>
<dbReference type="PANTHER" id="PTHR12172:SF0">
    <property type="entry name" value="CELL CYCLE CHECKPOINT PROTEIN RAD17"/>
    <property type="match status" value="1"/>
</dbReference>
<dbReference type="AlphaFoldDB" id="A0AAV9Y0G5"/>
<sequence length="691" mass="79922">MSLWTKEYEPSTAQELVVNKTKILEISGFLTDAFNIGNNEANKRDILIIYGPNGCGKTTLLRCLCRKMDINVLEWETPFGLKEGLGTSFLRFITNSTFFPTFHTESKGLVLIKEFPNTLVQHNRQILDEVRQFLSSYSQRLECKVPIVFISTESKADRNFLKLILPGNFDILEEKPRSKIKHNLNVKIKLVKLNPIPSTVLRAKLKQILTQKNIYIGISEDYLVEQVCHASNGDLSHAINLLQLLFIDHHRIQTTRNIVGGCIPSNSYISKKKRCKEFSNDIYETYLNENNCFVFGKEQTYNIFRTIGKILYNKRDQTDNSVFIERFDKFNKRYKNDEPSEVYPMNSNSGSKEKHGNIRICYYRGFDDYGKFFIDSLKDKKKLLSRGKISFDLESVLTHSGNDEETLILFLQENYIPFIGNSVDVIECSEIFSWSDNILGLLPNNEEHLHLLVLSCISRTILYFNSSPINPCSANHKVQTDEKIGFTNNFFSKRSSLNSSIYVGNDENYSKAYSSKSTFRWHPKKPFYKTFVSDSRSIKEEFQIAIGDAIHFNAYLNTTNYYSFSKVLFIDIFPYLNFIFLQGNNKPNDSSPYFNNRFLSFVRNSSRYTKYISSSRDTLLDEFNIHSNKNLDTAIGEYLSDEQLVSILETCEADIYNLFESKTQNACDLNIKNRYNFESIVSSDDSIDDNF</sequence>
<dbReference type="GO" id="GO:0000077">
    <property type="term" value="P:DNA damage checkpoint signaling"/>
    <property type="evidence" value="ECO:0007669"/>
    <property type="project" value="TreeGrafter"/>
</dbReference>
<dbReference type="GO" id="GO:0005634">
    <property type="term" value="C:nucleus"/>
    <property type="evidence" value="ECO:0007669"/>
    <property type="project" value="UniProtKB-SubCell"/>
</dbReference>
<keyword evidence="10" id="KW-1185">Reference proteome</keyword>
<dbReference type="GO" id="GO:0006281">
    <property type="term" value="P:DNA repair"/>
    <property type="evidence" value="ECO:0007669"/>
    <property type="project" value="InterPro"/>
</dbReference>
<evidence type="ECO:0000313" key="9">
    <source>
        <dbReference type="EMBL" id="KAK6590505.1"/>
    </source>
</evidence>
<dbReference type="EMBL" id="JAWDEY010000006">
    <property type="protein sequence ID" value="KAK6590505.1"/>
    <property type="molecule type" value="Genomic_DNA"/>
</dbReference>
<dbReference type="PANTHER" id="PTHR12172">
    <property type="entry name" value="CELL CYCLE CHECKPOINT PROTEIN RAD17"/>
    <property type="match status" value="1"/>
</dbReference>
<reference evidence="9 10" key="1">
    <citation type="submission" date="2023-10" db="EMBL/GenBank/DDBJ databases">
        <title>Comparative genomics analysis reveals potential genetic determinants of host preference in Cryptosporidium xiaoi.</title>
        <authorList>
            <person name="Xiao L."/>
            <person name="Li J."/>
        </authorList>
    </citation>
    <scope>NUCLEOTIDE SEQUENCE [LARGE SCALE GENOMIC DNA]</scope>
    <source>
        <strain evidence="9 10">52996</strain>
    </source>
</reference>
<comment type="subcellular location">
    <subcellularLocation>
        <location evidence="1">Nucleus</location>
    </subcellularLocation>
</comment>
<protein>
    <submittedName>
        <fullName evidence="9">RAD24 Rf-C activator 1 AAA+ ATpase</fullName>
    </submittedName>
</protein>
<feature type="domain" description="AAA+ ATPase" evidence="8">
    <location>
        <begin position="43"/>
        <end position="175"/>
    </location>
</feature>
<dbReference type="Proteomes" id="UP001311799">
    <property type="component" value="Unassembled WGS sequence"/>
</dbReference>
<dbReference type="InterPro" id="IPR027417">
    <property type="entry name" value="P-loop_NTPase"/>
</dbReference>
<dbReference type="InterPro" id="IPR003593">
    <property type="entry name" value="AAA+_ATPase"/>
</dbReference>
<dbReference type="SUPFAM" id="SSF52540">
    <property type="entry name" value="P-loop containing nucleoside triphosphate hydrolases"/>
    <property type="match status" value="1"/>
</dbReference>
<evidence type="ECO:0000313" key="10">
    <source>
        <dbReference type="Proteomes" id="UP001311799"/>
    </source>
</evidence>
<evidence type="ECO:0000256" key="7">
    <source>
        <dbReference type="ARBA" id="ARBA00023306"/>
    </source>
</evidence>
<evidence type="ECO:0000256" key="6">
    <source>
        <dbReference type="ARBA" id="ARBA00023242"/>
    </source>
</evidence>
<keyword evidence="6" id="KW-0539">Nucleus</keyword>
<dbReference type="SMART" id="SM00382">
    <property type="entry name" value="AAA"/>
    <property type="match status" value="1"/>
</dbReference>
<evidence type="ECO:0000256" key="5">
    <source>
        <dbReference type="ARBA" id="ARBA00022840"/>
    </source>
</evidence>
<accession>A0AAV9Y0G5</accession>
<comment type="caution">
    <text evidence="9">The sequence shown here is derived from an EMBL/GenBank/DDBJ whole genome shotgun (WGS) entry which is preliminary data.</text>
</comment>
<evidence type="ECO:0000256" key="4">
    <source>
        <dbReference type="ARBA" id="ARBA00022763"/>
    </source>
</evidence>
<dbReference type="GO" id="GO:0005524">
    <property type="term" value="F:ATP binding"/>
    <property type="evidence" value="ECO:0007669"/>
    <property type="project" value="UniProtKB-KW"/>
</dbReference>
<keyword evidence="5" id="KW-0067">ATP-binding</keyword>
<dbReference type="Gene3D" id="3.40.50.300">
    <property type="entry name" value="P-loop containing nucleotide triphosphate hydrolases"/>
    <property type="match status" value="1"/>
</dbReference>
<dbReference type="GO" id="GO:0033314">
    <property type="term" value="P:mitotic DNA replication checkpoint signaling"/>
    <property type="evidence" value="ECO:0007669"/>
    <property type="project" value="TreeGrafter"/>
</dbReference>
<evidence type="ECO:0000256" key="2">
    <source>
        <dbReference type="ARBA" id="ARBA00006168"/>
    </source>
</evidence>
<dbReference type="GO" id="GO:0003682">
    <property type="term" value="F:chromatin binding"/>
    <property type="evidence" value="ECO:0007669"/>
    <property type="project" value="TreeGrafter"/>
</dbReference>
<keyword evidence="3" id="KW-0547">Nucleotide-binding</keyword>
<evidence type="ECO:0000259" key="8">
    <source>
        <dbReference type="SMART" id="SM00382"/>
    </source>
</evidence>
<proteinExistence type="inferred from homology"/>
<keyword evidence="7" id="KW-0131">Cell cycle</keyword>
<organism evidence="9 10">
    <name type="scientific">Cryptosporidium xiaoi</name>
    <dbReference type="NCBI Taxonomy" id="659607"/>
    <lineage>
        <taxon>Eukaryota</taxon>
        <taxon>Sar</taxon>
        <taxon>Alveolata</taxon>
        <taxon>Apicomplexa</taxon>
        <taxon>Conoidasida</taxon>
        <taxon>Coccidia</taxon>
        <taxon>Eucoccidiorida</taxon>
        <taxon>Eimeriorina</taxon>
        <taxon>Cryptosporidiidae</taxon>
        <taxon>Cryptosporidium</taxon>
    </lineage>
</organism>
<dbReference type="InterPro" id="IPR004582">
    <property type="entry name" value="Checkpoint_prot_Rad17_Rad24"/>
</dbReference>
<keyword evidence="4" id="KW-0227">DNA damage</keyword>
<evidence type="ECO:0000256" key="1">
    <source>
        <dbReference type="ARBA" id="ARBA00004123"/>
    </source>
</evidence>
<dbReference type="GO" id="GO:0003689">
    <property type="term" value="F:DNA clamp loader activity"/>
    <property type="evidence" value="ECO:0007669"/>
    <property type="project" value="TreeGrafter"/>
</dbReference>
<evidence type="ECO:0000256" key="3">
    <source>
        <dbReference type="ARBA" id="ARBA00022741"/>
    </source>
</evidence>